<protein>
    <recommendedName>
        <fullName evidence="6">X-box-binding protein 1</fullName>
    </recommendedName>
</protein>
<accession>J7K492</accession>
<keyword evidence="7" id="KW-0175">Coiled coil</keyword>
<keyword evidence="2" id="KW-0805">Transcription regulation</keyword>
<dbReference type="PANTHER" id="PTHR46542">
    <property type="entry name" value="X-BOX BINDING PROTEIN 1"/>
    <property type="match status" value="1"/>
</dbReference>
<dbReference type="PROSITE" id="PS00036">
    <property type="entry name" value="BZIP_BASIC"/>
    <property type="match status" value="1"/>
</dbReference>
<dbReference type="SUPFAM" id="SSF57959">
    <property type="entry name" value="Leucine zipper domain"/>
    <property type="match status" value="1"/>
</dbReference>
<keyword evidence="3" id="KW-0238">DNA-binding</keyword>
<gene>
    <name evidence="10" type="primary">XBP1s</name>
</gene>
<dbReference type="InterPro" id="IPR004827">
    <property type="entry name" value="bZIP"/>
</dbReference>
<evidence type="ECO:0000256" key="7">
    <source>
        <dbReference type="SAM" id="Coils"/>
    </source>
</evidence>
<dbReference type="Pfam" id="PF00170">
    <property type="entry name" value="bZIP_1"/>
    <property type="match status" value="1"/>
</dbReference>
<dbReference type="GO" id="GO:0005634">
    <property type="term" value="C:nucleus"/>
    <property type="evidence" value="ECO:0007669"/>
    <property type="project" value="TreeGrafter"/>
</dbReference>
<dbReference type="PROSITE" id="PS50217">
    <property type="entry name" value="BZIP"/>
    <property type="match status" value="1"/>
</dbReference>
<organism evidence="10">
    <name type="scientific">Penaeus vannamei</name>
    <name type="common">Whiteleg shrimp</name>
    <name type="synonym">Litopenaeus vannamei</name>
    <dbReference type="NCBI Taxonomy" id="6689"/>
    <lineage>
        <taxon>Eukaryota</taxon>
        <taxon>Metazoa</taxon>
        <taxon>Ecdysozoa</taxon>
        <taxon>Arthropoda</taxon>
        <taxon>Crustacea</taxon>
        <taxon>Multicrustacea</taxon>
        <taxon>Malacostraca</taxon>
        <taxon>Eumalacostraca</taxon>
        <taxon>Eucarida</taxon>
        <taxon>Decapoda</taxon>
        <taxon>Dendrobranchiata</taxon>
        <taxon>Penaeoidea</taxon>
        <taxon>Penaeidae</taxon>
        <taxon>Penaeus</taxon>
    </lineage>
</organism>
<reference evidence="10" key="2">
    <citation type="journal article" date="2012" name="Dev. Comp. Immunol.">
        <title>Identification and characterization of Inositol-requiring enzyme-1 and X-box binding protein 1, two proteins involved in the unfolded protein response of Litopenaeus vannamei.</title>
        <authorList>
            <person name="Chen Y.H."/>
            <person name="Zhao L."/>
            <person name="Pang L.R."/>
            <person name="Li X.Y."/>
            <person name="Weng S.P."/>
            <person name="He J.G."/>
        </authorList>
    </citation>
    <scope>NUCLEOTIDE SEQUENCE</scope>
</reference>
<evidence type="ECO:0000256" key="3">
    <source>
        <dbReference type="ARBA" id="ARBA00023125"/>
    </source>
</evidence>
<feature type="domain" description="BZIP" evidence="9">
    <location>
        <begin position="90"/>
        <end position="153"/>
    </location>
</feature>
<feature type="coiled-coil region" evidence="7">
    <location>
        <begin position="101"/>
        <end position="135"/>
    </location>
</feature>
<evidence type="ECO:0000256" key="8">
    <source>
        <dbReference type="SAM" id="MobiDB-lite"/>
    </source>
</evidence>
<dbReference type="InterPro" id="IPR052470">
    <property type="entry name" value="ER_Stress-Reg_TF"/>
</dbReference>
<dbReference type="Gene3D" id="1.20.5.170">
    <property type="match status" value="1"/>
</dbReference>
<evidence type="ECO:0000259" key="9">
    <source>
        <dbReference type="PROSITE" id="PS50217"/>
    </source>
</evidence>
<evidence type="ECO:0000256" key="6">
    <source>
        <dbReference type="ARBA" id="ARBA00040165"/>
    </source>
</evidence>
<dbReference type="InterPro" id="IPR046347">
    <property type="entry name" value="bZIP_sf"/>
</dbReference>
<feature type="compositionally biased region" description="Polar residues" evidence="8">
    <location>
        <begin position="225"/>
        <end position="234"/>
    </location>
</feature>
<sequence>MAKTIVITLPKGLGDGNKMAVPALQTASIASRQLDSLLAAGNFGNLVHIIKDEPPQGFQTQGFLEEEVVVGGEDKPPTRKRQRLDHLSMEEKIMRRKLKNRVAAQTARDRKKQRMDQLEAQIDELRDLTSALSEQNTCLAEENEALKEMLAKCTCGQGSTESNINEAMNIGCNDTQNAVVVAEVTIPVNNPAGGSAEGSGGVGSAPDHGSLNTLLSAGQYSCLGSVSKQNSRNPSQSTSQQQASQHFTNPSSQEENCEVVGTTPTVLESNWDVADHDYTKGSRTKNELNLSLTPAEDDLITQLTKAMGQVPEISVKDTSPVGVTISVDDVAPQTDDIATPDILKELLDFGWFESNAETQEENQGASQLNTAPVKEDLQSTNERAASPITKEQILDFLQDKMLSPSHGSSTESESGYDSITSPRSLGSPETIDLTSPRPLGSPEPLDQAMELDDSFNGLFPSLF</sequence>
<evidence type="ECO:0000256" key="1">
    <source>
        <dbReference type="ARBA" id="ARBA00022843"/>
    </source>
</evidence>
<dbReference type="EMBL" id="JQ265944">
    <property type="protein sequence ID" value="AFQ62793.1"/>
    <property type="molecule type" value="mRNA"/>
</dbReference>
<dbReference type="GO" id="GO:0000981">
    <property type="term" value="F:DNA-binding transcription factor activity, RNA polymerase II-specific"/>
    <property type="evidence" value="ECO:0007669"/>
    <property type="project" value="TreeGrafter"/>
</dbReference>
<keyword evidence="5" id="KW-0539">Nucleus</keyword>
<dbReference type="PANTHER" id="PTHR46542:SF1">
    <property type="entry name" value="X-BOX BINDING PROTEIN 1"/>
    <property type="match status" value="1"/>
</dbReference>
<dbReference type="GO" id="GO:0000977">
    <property type="term" value="F:RNA polymerase II transcription regulatory region sequence-specific DNA binding"/>
    <property type="evidence" value="ECO:0007669"/>
    <property type="project" value="TreeGrafter"/>
</dbReference>
<dbReference type="CDD" id="cd14691">
    <property type="entry name" value="bZIP_XBP1"/>
    <property type="match status" value="1"/>
</dbReference>
<evidence type="ECO:0000313" key="10">
    <source>
        <dbReference type="EMBL" id="AFQ62793.1"/>
    </source>
</evidence>
<feature type="compositionally biased region" description="Low complexity" evidence="8">
    <location>
        <begin position="235"/>
        <end position="245"/>
    </location>
</feature>
<keyword evidence="1" id="KW-0832">Ubl conjugation</keyword>
<reference evidence="10" key="1">
    <citation type="submission" date="2011-12" db="EMBL/GenBank/DDBJ databases">
        <authorList>
            <person name="Chen Y.-H."/>
            <person name="Zhao L."/>
            <person name="He J.-G."/>
        </authorList>
    </citation>
    <scope>NUCLEOTIDE SEQUENCE</scope>
</reference>
<evidence type="ECO:0000256" key="5">
    <source>
        <dbReference type="ARBA" id="ARBA00023242"/>
    </source>
</evidence>
<feature type="compositionally biased region" description="Low complexity" evidence="8">
    <location>
        <begin position="403"/>
        <end position="415"/>
    </location>
</feature>
<keyword evidence="4" id="KW-0804">Transcription</keyword>
<name>J7K492_PENVA</name>
<evidence type="ECO:0000256" key="4">
    <source>
        <dbReference type="ARBA" id="ARBA00023163"/>
    </source>
</evidence>
<dbReference type="SMART" id="SM00338">
    <property type="entry name" value="BRLZ"/>
    <property type="match status" value="1"/>
</dbReference>
<proteinExistence type="evidence at transcript level"/>
<evidence type="ECO:0000256" key="2">
    <source>
        <dbReference type="ARBA" id="ARBA00023015"/>
    </source>
</evidence>
<feature type="region of interest" description="Disordered" evidence="8">
    <location>
        <begin position="225"/>
        <end position="257"/>
    </location>
</feature>
<feature type="region of interest" description="Disordered" evidence="8">
    <location>
        <begin position="402"/>
        <end position="452"/>
    </location>
</feature>
<dbReference type="AlphaFoldDB" id="J7K492"/>